<dbReference type="EMBL" id="JANBPK010000935">
    <property type="protein sequence ID" value="KAJ2928228.1"/>
    <property type="molecule type" value="Genomic_DNA"/>
</dbReference>
<gene>
    <name evidence="4" type="ORF">H1R20_g8868</name>
</gene>
<feature type="region of interest" description="Disordered" evidence="1">
    <location>
        <begin position="209"/>
        <end position="251"/>
    </location>
</feature>
<feature type="transmembrane region" description="Helical" evidence="2">
    <location>
        <begin position="492"/>
        <end position="516"/>
    </location>
</feature>
<feature type="region of interest" description="Disordered" evidence="1">
    <location>
        <begin position="31"/>
        <end position="55"/>
    </location>
</feature>
<reference evidence="4" key="1">
    <citation type="submission" date="2022-06" db="EMBL/GenBank/DDBJ databases">
        <title>Genome Sequence of Candolleomyces eurysporus.</title>
        <authorList>
            <person name="Buettner E."/>
        </authorList>
    </citation>
    <scope>NUCLEOTIDE SEQUENCE</scope>
    <source>
        <strain evidence="4">VTCC 930004</strain>
    </source>
</reference>
<name>A0A9W8J8K7_9AGAR</name>
<keyword evidence="5" id="KW-1185">Reference proteome</keyword>
<dbReference type="OrthoDB" id="3219854at2759"/>
<keyword evidence="2" id="KW-1133">Transmembrane helix</keyword>
<keyword evidence="2" id="KW-0472">Membrane</keyword>
<evidence type="ECO:0000313" key="4">
    <source>
        <dbReference type="EMBL" id="KAJ2928228.1"/>
    </source>
</evidence>
<dbReference type="Proteomes" id="UP001140091">
    <property type="component" value="Unassembled WGS sequence"/>
</dbReference>
<dbReference type="AlphaFoldDB" id="A0A9W8J8K7"/>
<protein>
    <recommendedName>
        <fullName evidence="3">DUF6535 domain-containing protein</fullName>
    </recommendedName>
</protein>
<dbReference type="InterPro" id="IPR045338">
    <property type="entry name" value="DUF6535"/>
</dbReference>
<feature type="transmembrane region" description="Helical" evidence="2">
    <location>
        <begin position="61"/>
        <end position="80"/>
    </location>
</feature>
<evidence type="ECO:0000259" key="3">
    <source>
        <dbReference type="Pfam" id="PF20153"/>
    </source>
</evidence>
<evidence type="ECO:0000256" key="2">
    <source>
        <dbReference type="SAM" id="Phobius"/>
    </source>
</evidence>
<feature type="transmembrane region" description="Helical" evidence="2">
    <location>
        <begin position="522"/>
        <end position="543"/>
    </location>
</feature>
<proteinExistence type="predicted"/>
<feature type="compositionally biased region" description="Low complexity" evidence="1">
    <location>
        <begin position="209"/>
        <end position="230"/>
    </location>
</feature>
<evidence type="ECO:0000313" key="5">
    <source>
        <dbReference type="Proteomes" id="UP001140091"/>
    </source>
</evidence>
<feature type="non-terminal residue" evidence="4">
    <location>
        <position position="1"/>
    </location>
</feature>
<keyword evidence="2" id="KW-0812">Transmembrane</keyword>
<comment type="caution">
    <text evidence="4">The sequence shown here is derived from an EMBL/GenBank/DDBJ whole genome shotgun (WGS) entry which is preliminary data.</text>
</comment>
<sequence>MGAVSDLFTVAEPHVHHFVLSPAHFKDPSSTYAKSGSSSSSKATTNTGAPPNTSNNPASPYTLHILVILTLSFPLLAFIIHMPHFPIRQVFLVGGLLPFLFTHPWVGRLLVVAGPYSHVIGIALRKHAIELNNTVRGLLGTKTKATLKKGLDNEETELGGVDGTNKKRQPIKMVIRRLMDDDRLTDKCWNSEMREVELWENERFADTNATTSANSSNGSNNSNPQSLSLSRGQWSKANLRPNERSAWTRGRDGWSGVGVGALSSSGNAAGDGNAGVSDGQGEVSSNLTFSLAPGWLFVETEDWRKDLVGAWSGVGTDPDDPRVYPFPKAEAKPESDAWAVCFDLGRKYDKERCDAWRDEVDKLLLFAALFSAVVTAFTVESYKLLEVDHEESTAVLLFSIQQQLDNLVRQNTSAPPLLPNPKAAFKAPPYAVHVNVCWFLSLMLSLSTVSIGILCLQWLREYQREANVAHQDAISLRYLRFNGLERWKVPSIIAGLPLLLQGALILFFAGMVIFLWNTNKPVAIVVATAVSTTVFFLLLTTILPPIQALISRAGWMTDVDRKYSQCPYKSPQAWAIRPIVVWIAIGVSRAFLSLRKRLKVADEQVAGGQVADEQVVDEKEVFWNARAEYFRKLMGARDWSDNDMIVQHSVWASTNPFVPLQDLKHATDARGTALGLAWIANMSTQNIRAIYAFIHCAQDMAPHHGKGMLRHMFTEEMGPNALAFVTPYNDTSPDRLSDAMNRDIFMAYALDYFALRNGQLRKPFLKYRFELLMRILNGAETYLPDDEAPAMGARYCIPEGQLASMYFAYEQGKDSTMTELPRECRIQYFETVWLYINTVRVQHVGYLLAEGAMCLHLVVPGPPGLSSPLQMEPEILERAVVLNQRLEDFISIGTSSLTASEVNTLHEKLAKAITYAARVFNTIESGRHSPMKWDAFSLELNNPHYTESFVSLVRAIHSQTLLSEVGMPDALLIEKDRQAWTRLKASLIPGTVSKEEQAVAEADKIFQEQMAQLQRTFRSLGMAPLDLGNSTLGLPPSNSFISPSVQNV</sequence>
<feature type="domain" description="DUF6535" evidence="3">
    <location>
        <begin position="338"/>
        <end position="517"/>
    </location>
</feature>
<organism evidence="4 5">
    <name type="scientific">Candolleomyces eurysporus</name>
    <dbReference type="NCBI Taxonomy" id="2828524"/>
    <lineage>
        <taxon>Eukaryota</taxon>
        <taxon>Fungi</taxon>
        <taxon>Dikarya</taxon>
        <taxon>Basidiomycota</taxon>
        <taxon>Agaricomycotina</taxon>
        <taxon>Agaricomycetes</taxon>
        <taxon>Agaricomycetidae</taxon>
        <taxon>Agaricales</taxon>
        <taxon>Agaricineae</taxon>
        <taxon>Psathyrellaceae</taxon>
        <taxon>Candolleomyces</taxon>
    </lineage>
</organism>
<dbReference type="Pfam" id="PF20153">
    <property type="entry name" value="DUF6535"/>
    <property type="match status" value="1"/>
</dbReference>
<accession>A0A9W8J8K7</accession>
<evidence type="ECO:0000256" key="1">
    <source>
        <dbReference type="SAM" id="MobiDB-lite"/>
    </source>
</evidence>